<dbReference type="Proteomes" id="UP000789525">
    <property type="component" value="Unassembled WGS sequence"/>
</dbReference>
<dbReference type="EMBL" id="CAJVPT010010345">
    <property type="protein sequence ID" value="CAG8569400.1"/>
    <property type="molecule type" value="Genomic_DNA"/>
</dbReference>
<evidence type="ECO:0000313" key="1">
    <source>
        <dbReference type="EMBL" id="CAG8569400.1"/>
    </source>
</evidence>
<reference evidence="1" key="1">
    <citation type="submission" date="2021-06" db="EMBL/GenBank/DDBJ databases">
        <authorList>
            <person name="Kallberg Y."/>
            <person name="Tangrot J."/>
            <person name="Rosling A."/>
        </authorList>
    </citation>
    <scope>NUCLEOTIDE SEQUENCE</scope>
    <source>
        <strain evidence="1">CL356</strain>
    </source>
</reference>
<keyword evidence="2" id="KW-1185">Reference proteome</keyword>
<sequence length="153" mass="16948">MSHLGRPDGKRSTKYSLAPVATELGRLINKDVLFLNDCVGEEVEEAVMRADNGKVILLENLRFHIEEEGSVKDESGNKIKADPEKVAEFRQSLTKLGDVYVNDAFGTAHRAHSSIVGINLPLRVAGFLLKKELEYFAKVLENPERPFLSILGG</sequence>
<proteinExistence type="predicted"/>
<accession>A0ACA9M5Y8</accession>
<organism evidence="1 2">
    <name type="scientific">Acaulospora colombiana</name>
    <dbReference type="NCBI Taxonomy" id="27376"/>
    <lineage>
        <taxon>Eukaryota</taxon>
        <taxon>Fungi</taxon>
        <taxon>Fungi incertae sedis</taxon>
        <taxon>Mucoromycota</taxon>
        <taxon>Glomeromycotina</taxon>
        <taxon>Glomeromycetes</taxon>
        <taxon>Diversisporales</taxon>
        <taxon>Acaulosporaceae</taxon>
        <taxon>Acaulospora</taxon>
    </lineage>
</organism>
<comment type="caution">
    <text evidence="1">The sequence shown here is derived from an EMBL/GenBank/DDBJ whole genome shotgun (WGS) entry which is preliminary data.</text>
</comment>
<protein>
    <submittedName>
        <fullName evidence="1">9320_t:CDS:1</fullName>
    </submittedName>
</protein>
<feature type="non-terminal residue" evidence="1">
    <location>
        <position position="153"/>
    </location>
</feature>
<evidence type="ECO:0000313" key="2">
    <source>
        <dbReference type="Proteomes" id="UP000789525"/>
    </source>
</evidence>
<name>A0ACA9M5Y8_9GLOM</name>
<gene>
    <name evidence="1" type="ORF">ACOLOM_LOCUS5543</name>
</gene>